<name>A0A9P6JAX3_MORAP</name>
<accession>A0A9P6JAX3</accession>
<organism evidence="1 2">
    <name type="scientific">Mortierella alpina</name>
    <name type="common">Oleaginous fungus</name>
    <name type="synonym">Mortierella renispora</name>
    <dbReference type="NCBI Taxonomy" id="64518"/>
    <lineage>
        <taxon>Eukaryota</taxon>
        <taxon>Fungi</taxon>
        <taxon>Fungi incertae sedis</taxon>
        <taxon>Mucoromycota</taxon>
        <taxon>Mortierellomycotina</taxon>
        <taxon>Mortierellomycetes</taxon>
        <taxon>Mortierellales</taxon>
        <taxon>Mortierellaceae</taxon>
        <taxon>Mortierella</taxon>
    </lineage>
</organism>
<reference evidence="1" key="1">
    <citation type="journal article" date="2020" name="Fungal Divers.">
        <title>Resolving the Mortierellaceae phylogeny through synthesis of multi-gene phylogenetics and phylogenomics.</title>
        <authorList>
            <person name="Vandepol N."/>
            <person name="Liber J."/>
            <person name="Desiro A."/>
            <person name="Na H."/>
            <person name="Kennedy M."/>
            <person name="Barry K."/>
            <person name="Grigoriev I.V."/>
            <person name="Miller A.N."/>
            <person name="O'Donnell K."/>
            <person name="Stajich J.E."/>
            <person name="Bonito G."/>
        </authorList>
    </citation>
    <scope>NUCLEOTIDE SEQUENCE</scope>
    <source>
        <strain evidence="1">CK1249</strain>
    </source>
</reference>
<evidence type="ECO:0000313" key="2">
    <source>
        <dbReference type="Proteomes" id="UP000738359"/>
    </source>
</evidence>
<dbReference type="AlphaFoldDB" id="A0A9P6JAX3"/>
<proteinExistence type="predicted"/>
<evidence type="ECO:0000313" key="1">
    <source>
        <dbReference type="EMBL" id="KAF9965840.1"/>
    </source>
</evidence>
<comment type="caution">
    <text evidence="1">The sequence shown here is derived from an EMBL/GenBank/DDBJ whole genome shotgun (WGS) entry which is preliminary data.</text>
</comment>
<sequence length="73" mass="8318">MFARPPDLVGPCASIAYMVDYDLKRLEIDVYVSTMHLEEPKTIQKVKSPEDADKIVADKRRAANHTLVEMRTV</sequence>
<keyword evidence="2" id="KW-1185">Reference proteome</keyword>
<dbReference type="EMBL" id="JAAAHY010000216">
    <property type="protein sequence ID" value="KAF9965840.1"/>
    <property type="molecule type" value="Genomic_DNA"/>
</dbReference>
<dbReference type="Proteomes" id="UP000738359">
    <property type="component" value="Unassembled WGS sequence"/>
</dbReference>
<protein>
    <submittedName>
        <fullName evidence="1">Uncharacterized protein</fullName>
    </submittedName>
</protein>
<gene>
    <name evidence="1" type="ORF">BGZ70_003987</name>
</gene>